<dbReference type="InterPro" id="IPR007339">
    <property type="entry name" value="RclC-like"/>
</dbReference>
<gene>
    <name evidence="2" type="ordered locus">Bresu_0914</name>
</gene>
<keyword evidence="1" id="KW-0812">Transmembrane</keyword>
<dbReference type="HOGENOM" id="CLU_102847_1_1_5"/>
<feature type="transmembrane region" description="Helical" evidence="1">
    <location>
        <begin position="82"/>
        <end position="104"/>
    </location>
</feature>
<dbReference type="STRING" id="633149.Bresu_0914"/>
<name>D9QN26_BRESC</name>
<dbReference type="KEGG" id="bsb:Bresu_0914"/>
<accession>D9QN26</accession>
<dbReference type="PANTHER" id="PTHR40106:SF1">
    <property type="entry name" value="INNER MEMBRANE PROTEIN RCLC"/>
    <property type="match status" value="1"/>
</dbReference>
<feature type="transmembrane region" description="Helical" evidence="1">
    <location>
        <begin position="49"/>
        <end position="75"/>
    </location>
</feature>
<dbReference type="RefSeq" id="WP_013268330.1">
    <property type="nucleotide sequence ID" value="NC_014375.1"/>
</dbReference>
<dbReference type="InParanoid" id="D9QN26"/>
<evidence type="ECO:0000256" key="1">
    <source>
        <dbReference type="SAM" id="Phobius"/>
    </source>
</evidence>
<dbReference type="FunCoup" id="D9QN26">
    <property type="interactions" value="38"/>
</dbReference>
<dbReference type="Proteomes" id="UP000002696">
    <property type="component" value="Chromosome"/>
</dbReference>
<dbReference type="OrthoDB" id="1118972at2"/>
<keyword evidence="3" id="KW-1185">Reference proteome</keyword>
<keyword evidence="1" id="KW-1133">Transmembrane helix</keyword>
<evidence type="ECO:0000313" key="2">
    <source>
        <dbReference type="EMBL" id="ADL00227.1"/>
    </source>
</evidence>
<organism evidence="2 3">
    <name type="scientific">Brevundimonas subvibrioides (strain ATCC 15264 / DSM 4735 / LMG 14903 / NBRC 16000 / CB 81)</name>
    <name type="common">Caulobacter subvibrioides</name>
    <dbReference type="NCBI Taxonomy" id="633149"/>
    <lineage>
        <taxon>Bacteria</taxon>
        <taxon>Pseudomonadati</taxon>
        <taxon>Pseudomonadota</taxon>
        <taxon>Alphaproteobacteria</taxon>
        <taxon>Caulobacterales</taxon>
        <taxon>Caulobacteraceae</taxon>
        <taxon>Brevundimonas</taxon>
    </lineage>
</organism>
<proteinExistence type="predicted"/>
<evidence type="ECO:0008006" key="4">
    <source>
        <dbReference type="Google" id="ProtNLM"/>
    </source>
</evidence>
<dbReference type="AlphaFoldDB" id="D9QN26"/>
<feature type="transmembrane region" description="Helical" evidence="1">
    <location>
        <begin position="12"/>
        <end position="29"/>
    </location>
</feature>
<dbReference type="InterPro" id="IPR016865">
    <property type="entry name" value="RclC"/>
</dbReference>
<sequence>MTTPSALDARAALRVAVVLIFLVFGYMKFLPYEAEGVQGIAATYWLFGWMYPLLGVQGASNVIGILEVSAGVLIALGGRFPLAGLVGGLMGVATFLVTLSFFFTAPGIVEPGYAFPALGGTGQFLAKDIGLLAICVFLALDARQRLTQATT</sequence>
<reference evidence="3" key="1">
    <citation type="journal article" date="2011" name="J. Bacteriol.">
        <title>Genome sequences of eight morphologically diverse alphaproteobacteria.</title>
        <authorList>
            <consortium name="US DOE Joint Genome Institute"/>
            <person name="Brown P.J."/>
            <person name="Kysela D.T."/>
            <person name="Buechlein A."/>
            <person name="Hemmerich C."/>
            <person name="Brun Y.V."/>
        </authorList>
    </citation>
    <scope>NUCLEOTIDE SEQUENCE [LARGE SCALE GENOMIC DNA]</scope>
    <source>
        <strain evidence="3">ATCC 15264 / DSM 4735 / LMG 14903 / NBRC 16000 / CB 81</strain>
    </source>
</reference>
<dbReference type="BioCyc" id="BSUB633149:G1GM8-914-MONOMER"/>
<dbReference type="PIRSF" id="PIRSF028065">
    <property type="entry name" value="UCP028065"/>
    <property type="match status" value="1"/>
</dbReference>
<evidence type="ECO:0000313" key="3">
    <source>
        <dbReference type="Proteomes" id="UP000002696"/>
    </source>
</evidence>
<protein>
    <recommendedName>
        <fullName evidence="4">DUF417 domain-containing protein</fullName>
    </recommendedName>
</protein>
<keyword evidence="1" id="KW-0472">Membrane</keyword>
<feature type="transmembrane region" description="Helical" evidence="1">
    <location>
        <begin position="124"/>
        <end position="142"/>
    </location>
</feature>
<dbReference type="GO" id="GO:0005886">
    <property type="term" value="C:plasma membrane"/>
    <property type="evidence" value="ECO:0007669"/>
    <property type="project" value="TreeGrafter"/>
</dbReference>
<dbReference type="eggNOG" id="COG3059">
    <property type="taxonomic scope" value="Bacteria"/>
</dbReference>
<dbReference type="GO" id="GO:1901530">
    <property type="term" value="P:response to hypochlorite"/>
    <property type="evidence" value="ECO:0007669"/>
    <property type="project" value="TreeGrafter"/>
</dbReference>
<dbReference type="PANTHER" id="PTHR40106">
    <property type="entry name" value="INNER MEMBRANE PROTEIN RCLC"/>
    <property type="match status" value="1"/>
</dbReference>
<dbReference type="EMBL" id="CP002102">
    <property type="protein sequence ID" value="ADL00227.1"/>
    <property type="molecule type" value="Genomic_DNA"/>
</dbReference>
<dbReference type="Pfam" id="PF04224">
    <property type="entry name" value="DUF417"/>
    <property type="match status" value="1"/>
</dbReference>